<evidence type="ECO:0000313" key="2">
    <source>
        <dbReference type="Proteomes" id="UP000305848"/>
    </source>
</evidence>
<organism evidence="1 2">
    <name type="scientific">Ilyomonas limi</name>
    <dbReference type="NCBI Taxonomy" id="2575867"/>
    <lineage>
        <taxon>Bacteria</taxon>
        <taxon>Pseudomonadati</taxon>
        <taxon>Bacteroidota</taxon>
        <taxon>Chitinophagia</taxon>
        <taxon>Chitinophagales</taxon>
        <taxon>Chitinophagaceae</taxon>
        <taxon>Ilyomonas</taxon>
    </lineage>
</organism>
<accession>A0A4U3KV24</accession>
<keyword evidence="2" id="KW-1185">Reference proteome</keyword>
<dbReference type="OrthoDB" id="1284667at2"/>
<sequence>MDKDVSKGHIETGKHYGDIDLLVISHEDRIIYPIECKNIQGGRNVHKMKVEMVDYLGRDGNDKKVKMRKHVERNRWLNANKAFLARLVPNTEGYTIKSFILTADNIPHLKKDDLPLPVKSFAIFEKEWTILFVRLIMSRFHHILVKGAGMLNAHKNQLKNYFMIPEMFVLLLIATS</sequence>
<protein>
    <recommendedName>
        <fullName evidence="3">NERD domain-containing protein</fullName>
    </recommendedName>
</protein>
<dbReference type="AlphaFoldDB" id="A0A4U3KV24"/>
<dbReference type="Proteomes" id="UP000305848">
    <property type="component" value="Unassembled WGS sequence"/>
</dbReference>
<evidence type="ECO:0008006" key="3">
    <source>
        <dbReference type="Google" id="ProtNLM"/>
    </source>
</evidence>
<gene>
    <name evidence="1" type="ORF">FC093_21570</name>
</gene>
<comment type="caution">
    <text evidence="1">The sequence shown here is derived from an EMBL/GenBank/DDBJ whole genome shotgun (WGS) entry which is preliminary data.</text>
</comment>
<evidence type="ECO:0000313" key="1">
    <source>
        <dbReference type="EMBL" id="TKK64846.1"/>
    </source>
</evidence>
<reference evidence="1 2" key="1">
    <citation type="submission" date="2019-05" db="EMBL/GenBank/DDBJ databases">
        <title>Panacibacter sp. strain 17mud1-8 Genome sequencing and assembly.</title>
        <authorList>
            <person name="Chhetri G."/>
        </authorList>
    </citation>
    <scope>NUCLEOTIDE SEQUENCE [LARGE SCALE GENOMIC DNA]</scope>
    <source>
        <strain evidence="1 2">17mud1-8</strain>
    </source>
</reference>
<dbReference type="EMBL" id="SZQL01000027">
    <property type="protein sequence ID" value="TKK64846.1"/>
    <property type="molecule type" value="Genomic_DNA"/>
</dbReference>
<proteinExistence type="predicted"/>
<dbReference type="RefSeq" id="WP_137263895.1">
    <property type="nucleotide sequence ID" value="NZ_SZQL01000027.1"/>
</dbReference>
<name>A0A4U3KV24_9BACT</name>